<dbReference type="InterPro" id="IPR032675">
    <property type="entry name" value="LRR_dom_sf"/>
</dbReference>
<evidence type="ECO:0000259" key="2">
    <source>
        <dbReference type="Pfam" id="PF12937"/>
    </source>
</evidence>
<sequence length="649" mass="72513">MALRRSTRLQNPPARETGADKHDTLAEAVVEEKGMRKTPTEKLTTKAAAALKSGTASKGKAPSLHPQSYTAGVQAKISSLPPEVLSMVLGNIRDLRAMAALGRTSKRFYSLTMPALYDRIAVAAMFHAHIPKLIRTLEPHLTIAQKKQLKKEGKYKGQQERFPTGLDERARPVCADYVRRLVVGVADPGKKHKYIVLRYVEEALKNMENLEIVETRILTKSMSQSLASLANLKALSLYVHHAEAEELKPLARIKNLKHLHLENYNTFETLDPFQSILRNSASTLQSLAIQTDSYTCPFLKDWEKNFKTSAGVNTKGNGKKGPDFTALRSLSLSGTEIDENFIQEFGKAIDFTQLRELSLANLRDPQCLLQPYLISRASSYQGTADVPLSLRTLSLNMTDHDYMHDTAQQNALFEAKCRFISSFDTLTTLELPDYPQHPANTTNPGLSNTLVQAILKHKNLRVLRISYKGRTSGFDVPYLSPETVRTIVDGLHQLREFEFAPDEGKMDEISQALLRGSHLESITCFPHASWASYPPAEKPGANIVSSILSAFVSNPKISLGSASAHKKFVWEDHYKLNRVSVIYKKWDIASGFGKPKKGGKGAERSERITMDDADGAREVWYRLAKGTIYIHVGYDPEFEWVTKANKELT</sequence>
<comment type="caution">
    <text evidence="3">The sequence shown here is derived from an EMBL/GenBank/DDBJ whole genome shotgun (WGS) entry which is preliminary data.</text>
</comment>
<evidence type="ECO:0000313" key="3">
    <source>
        <dbReference type="EMBL" id="KAK9424575.1"/>
    </source>
</evidence>
<gene>
    <name evidence="3" type="ORF">SUNI508_03451</name>
</gene>
<name>A0ABR2VDR1_9PEZI</name>
<dbReference type="EMBL" id="JARVKF010000035">
    <property type="protein sequence ID" value="KAK9424575.1"/>
    <property type="molecule type" value="Genomic_DNA"/>
</dbReference>
<dbReference type="Pfam" id="PF12937">
    <property type="entry name" value="F-box-like"/>
    <property type="match status" value="1"/>
</dbReference>
<proteinExistence type="predicted"/>
<dbReference type="Gene3D" id="3.80.10.10">
    <property type="entry name" value="Ribonuclease Inhibitor"/>
    <property type="match status" value="2"/>
</dbReference>
<accession>A0ABR2VDR1</accession>
<feature type="compositionally biased region" description="Basic and acidic residues" evidence="1">
    <location>
        <begin position="17"/>
        <end position="42"/>
    </location>
</feature>
<feature type="domain" description="F-box" evidence="2">
    <location>
        <begin position="77"/>
        <end position="120"/>
    </location>
</feature>
<keyword evidence="4" id="KW-1185">Reference proteome</keyword>
<dbReference type="InterPro" id="IPR001810">
    <property type="entry name" value="F-box_dom"/>
</dbReference>
<feature type="region of interest" description="Disordered" evidence="1">
    <location>
        <begin position="1"/>
        <end position="42"/>
    </location>
</feature>
<evidence type="ECO:0000313" key="4">
    <source>
        <dbReference type="Proteomes" id="UP001408356"/>
    </source>
</evidence>
<protein>
    <submittedName>
        <fullName evidence="3">F-box domain-containing protein</fullName>
    </submittedName>
</protein>
<dbReference type="SUPFAM" id="SSF52047">
    <property type="entry name" value="RNI-like"/>
    <property type="match status" value="1"/>
</dbReference>
<reference evidence="3 4" key="1">
    <citation type="journal article" date="2024" name="J. Plant Pathol.">
        <title>Sequence and assembly of the genome of Seiridium unicorne, isolate CBS 538.82, causal agent of cypress canker disease.</title>
        <authorList>
            <person name="Scali E."/>
            <person name="Rocca G.D."/>
            <person name="Danti R."/>
            <person name="Garbelotto M."/>
            <person name="Barberini S."/>
            <person name="Baroncelli R."/>
            <person name="Emiliani G."/>
        </authorList>
    </citation>
    <scope>NUCLEOTIDE SEQUENCE [LARGE SCALE GENOMIC DNA]</scope>
    <source>
        <strain evidence="3 4">BM-138-508</strain>
    </source>
</reference>
<dbReference type="Proteomes" id="UP001408356">
    <property type="component" value="Unassembled WGS sequence"/>
</dbReference>
<evidence type="ECO:0000256" key="1">
    <source>
        <dbReference type="SAM" id="MobiDB-lite"/>
    </source>
</evidence>
<organism evidence="3 4">
    <name type="scientific">Seiridium unicorne</name>
    <dbReference type="NCBI Taxonomy" id="138068"/>
    <lineage>
        <taxon>Eukaryota</taxon>
        <taxon>Fungi</taxon>
        <taxon>Dikarya</taxon>
        <taxon>Ascomycota</taxon>
        <taxon>Pezizomycotina</taxon>
        <taxon>Sordariomycetes</taxon>
        <taxon>Xylariomycetidae</taxon>
        <taxon>Amphisphaeriales</taxon>
        <taxon>Sporocadaceae</taxon>
        <taxon>Seiridium</taxon>
    </lineage>
</organism>